<dbReference type="SUPFAM" id="SSF56112">
    <property type="entry name" value="Protein kinase-like (PK-like)"/>
    <property type="match status" value="1"/>
</dbReference>
<feature type="domain" description="Aminoglycoside phosphotransferase" evidence="3">
    <location>
        <begin position="82"/>
        <end position="283"/>
    </location>
</feature>
<dbReference type="InterPro" id="IPR011009">
    <property type="entry name" value="Kinase-like_dom_sf"/>
</dbReference>
<dbReference type="InterPro" id="IPR050249">
    <property type="entry name" value="Pseudomonas-type_ThrB"/>
</dbReference>
<dbReference type="InterPro" id="IPR002575">
    <property type="entry name" value="Aminoglycoside_PTrfase"/>
</dbReference>
<dbReference type="RefSeq" id="WP_138565145.1">
    <property type="nucleotide sequence ID" value="NZ_CP040602.1"/>
</dbReference>
<evidence type="ECO:0000313" key="4">
    <source>
        <dbReference type="EMBL" id="QCU90471.1"/>
    </source>
</evidence>
<dbReference type="AlphaFoldDB" id="A0A4P9K6J0"/>
<gene>
    <name evidence="4" type="ORF">FE785_07415</name>
</gene>
<evidence type="ECO:0000256" key="2">
    <source>
        <dbReference type="SAM" id="MobiDB-lite"/>
    </source>
</evidence>
<evidence type="ECO:0000256" key="1">
    <source>
        <dbReference type="ARBA" id="ARBA00038240"/>
    </source>
</evidence>
<dbReference type="Pfam" id="PF01636">
    <property type="entry name" value="APH"/>
    <property type="match status" value="1"/>
</dbReference>
<evidence type="ECO:0000259" key="3">
    <source>
        <dbReference type="Pfam" id="PF01636"/>
    </source>
</evidence>
<dbReference type="KEGG" id="thig:FE785_07415"/>
<dbReference type="Gene3D" id="3.90.1200.10">
    <property type="match status" value="1"/>
</dbReference>
<dbReference type="PANTHER" id="PTHR21064">
    <property type="entry name" value="AMINOGLYCOSIDE PHOSPHOTRANSFERASE DOMAIN-CONTAINING PROTEIN-RELATED"/>
    <property type="match status" value="1"/>
</dbReference>
<proteinExistence type="inferred from homology"/>
<name>A0A4P9K6J0_9GAMM</name>
<comment type="similarity">
    <text evidence="1">Belongs to the pseudomonas-type ThrB family.</text>
</comment>
<dbReference type="Proteomes" id="UP000304864">
    <property type="component" value="Chromosome"/>
</dbReference>
<dbReference type="PANTHER" id="PTHR21064:SF6">
    <property type="entry name" value="AMINOGLYCOSIDE PHOSPHOTRANSFERASE DOMAIN-CONTAINING PROTEIN"/>
    <property type="match status" value="1"/>
</dbReference>
<accession>A0A4P9K6J0</accession>
<reference evidence="4 5" key="1">
    <citation type="submission" date="2019-05" db="EMBL/GenBank/DDBJ databases">
        <title>Thiomicrorhabdus sediminis sp. nov, a novel sulfur-oxidizing bacterium isolated from coastal sediment.</title>
        <authorList>
            <person name="Liu X."/>
        </authorList>
    </citation>
    <scope>NUCLEOTIDE SEQUENCE [LARGE SCALE GENOMIC DNA]</scope>
    <source>
        <strain evidence="4 5">G1</strain>
    </source>
</reference>
<keyword evidence="5" id="KW-1185">Reference proteome</keyword>
<protein>
    <recommendedName>
        <fullName evidence="3">Aminoglycoside phosphotransferase domain-containing protein</fullName>
    </recommendedName>
</protein>
<dbReference type="OrthoDB" id="5616635at2"/>
<feature type="region of interest" description="Disordered" evidence="2">
    <location>
        <begin position="1"/>
        <end position="21"/>
    </location>
</feature>
<evidence type="ECO:0000313" key="5">
    <source>
        <dbReference type="Proteomes" id="UP000304864"/>
    </source>
</evidence>
<dbReference type="GO" id="GO:0019202">
    <property type="term" value="F:amino acid kinase activity"/>
    <property type="evidence" value="ECO:0007669"/>
    <property type="project" value="TreeGrafter"/>
</dbReference>
<dbReference type="EMBL" id="CP040602">
    <property type="protein sequence ID" value="QCU90471.1"/>
    <property type="molecule type" value="Genomic_DNA"/>
</dbReference>
<sequence>MSRENHVNSRQSASPWLPDTPAYSGFKPKPHNWLCLEAAQADQFESLILKQIPLPSEPIQIERLQTEHDFPFGFYRLSFGATDETQPWFIKVVNHHQAKRQAKANQVVTFLADRRAKQLKNSFATSVLLTGFPQQVTAEVSVLAYGYIDGRFLQPTLQDMQRLGKALAELHAELKSYPQQQVKSHGLKRHQHLKDLLEQLMDTQQIDLQNRVLAEALMAVFQHYPPTKLDVLIEKAQCVHGDTNVGNIWLASDERLVFLDFEDALTAWFSPFMDLVFALERFVLLQESEQGKTVELAQALLQSYQEQTNLKLRDASHIEDILQALAVRALLLLMEVSKQNAIECDAEMEKFLYLYNWPLQNRALLQKIFA</sequence>
<organism evidence="4 5">
    <name type="scientific">Thiomicrorhabdus sediminis</name>
    <dbReference type="NCBI Taxonomy" id="2580412"/>
    <lineage>
        <taxon>Bacteria</taxon>
        <taxon>Pseudomonadati</taxon>
        <taxon>Pseudomonadota</taxon>
        <taxon>Gammaproteobacteria</taxon>
        <taxon>Thiotrichales</taxon>
        <taxon>Piscirickettsiaceae</taxon>
        <taxon>Thiomicrorhabdus</taxon>
    </lineage>
</organism>